<accession>A0AAX6MSZ2</accession>
<evidence type="ECO:0000256" key="1">
    <source>
        <dbReference type="SAM" id="MobiDB-lite"/>
    </source>
</evidence>
<keyword evidence="3" id="KW-1185">Reference proteome</keyword>
<dbReference type="AlphaFoldDB" id="A0AAX6MSZ2"/>
<evidence type="ECO:0000313" key="3">
    <source>
        <dbReference type="Proteomes" id="UP001369815"/>
    </source>
</evidence>
<evidence type="ECO:0000313" key="2">
    <source>
        <dbReference type="EMBL" id="KAK6955739.1"/>
    </source>
</evidence>
<organism evidence="2 3">
    <name type="scientific">Daldinia eschscholtzii</name>
    <dbReference type="NCBI Taxonomy" id="292717"/>
    <lineage>
        <taxon>Eukaryota</taxon>
        <taxon>Fungi</taxon>
        <taxon>Dikarya</taxon>
        <taxon>Ascomycota</taxon>
        <taxon>Pezizomycotina</taxon>
        <taxon>Sordariomycetes</taxon>
        <taxon>Xylariomycetidae</taxon>
        <taxon>Xylariales</taxon>
        <taxon>Hypoxylaceae</taxon>
        <taxon>Daldinia</taxon>
    </lineage>
</organism>
<dbReference type="EMBL" id="JBANMG010000003">
    <property type="protein sequence ID" value="KAK6955739.1"/>
    <property type="molecule type" value="Genomic_DNA"/>
</dbReference>
<dbReference type="Proteomes" id="UP001369815">
    <property type="component" value="Unassembled WGS sequence"/>
</dbReference>
<comment type="caution">
    <text evidence="2">The sequence shown here is derived from an EMBL/GenBank/DDBJ whole genome shotgun (WGS) entry which is preliminary data.</text>
</comment>
<sequence>MDSKDPAEAPPPYTAVPTDLPSLNELQLNSLTSHLQHHVASLPDRIRATQEARKVEQSFNDAPLLDRIVPVLEEFLADIGTRHAPVPLATLTLVPGAAVPKNAILSGLEDMKRRGEICRVSRISIESFSKDTKSGSGARSSPEISEDPSWAAGQEFSDWGRFDEPGSSGDGTTERIKTLWWQDEEMARRLASYLQPKKEKKPQVRFNSVVQTVVEQRLPPKKEKKSWFWGKRTSDQKSPEPAIPSPQIITTIDNTQEEQEQKGADMTVTAQEVAFRQENEFGILESVRGWGIVVTVKVRT</sequence>
<feature type="region of interest" description="Disordered" evidence="1">
    <location>
        <begin position="1"/>
        <end position="20"/>
    </location>
</feature>
<name>A0AAX6MSZ2_9PEZI</name>
<feature type="region of interest" description="Disordered" evidence="1">
    <location>
        <begin position="130"/>
        <end position="150"/>
    </location>
</feature>
<protein>
    <submittedName>
        <fullName evidence="2">Uncharacterized protein</fullName>
    </submittedName>
</protein>
<reference evidence="2 3" key="1">
    <citation type="journal article" date="2024" name="Front Chem Biol">
        <title>Unveiling the potential of Daldinia eschscholtzii MFLUCC 19-0629 through bioactivity and bioinformatics studies for enhanced sustainable agriculture production.</title>
        <authorList>
            <person name="Brooks S."/>
            <person name="Weaver J.A."/>
            <person name="Klomchit A."/>
            <person name="Alharthi S.A."/>
            <person name="Onlamun T."/>
            <person name="Nurani R."/>
            <person name="Vong T.K."/>
            <person name="Alberti F."/>
            <person name="Greco C."/>
        </authorList>
    </citation>
    <scope>NUCLEOTIDE SEQUENCE [LARGE SCALE GENOMIC DNA]</scope>
    <source>
        <strain evidence="2">MFLUCC 19-0629</strain>
    </source>
</reference>
<proteinExistence type="predicted"/>
<feature type="compositionally biased region" description="Polar residues" evidence="1">
    <location>
        <begin position="134"/>
        <end position="143"/>
    </location>
</feature>
<gene>
    <name evidence="2" type="ORF">Daesc_003382</name>
</gene>